<evidence type="ECO:0000256" key="1">
    <source>
        <dbReference type="SAM" id="MobiDB-lite"/>
    </source>
</evidence>
<organism evidence="2 3">
    <name type="scientific">Rhizopus stolonifer</name>
    <name type="common">Rhizopus nigricans</name>
    <dbReference type="NCBI Taxonomy" id="4846"/>
    <lineage>
        <taxon>Eukaryota</taxon>
        <taxon>Fungi</taxon>
        <taxon>Fungi incertae sedis</taxon>
        <taxon>Mucoromycota</taxon>
        <taxon>Mucoromycotina</taxon>
        <taxon>Mucoromycetes</taxon>
        <taxon>Mucorales</taxon>
        <taxon>Mucorineae</taxon>
        <taxon>Rhizopodaceae</taxon>
        <taxon>Rhizopus</taxon>
    </lineage>
</organism>
<evidence type="ECO:0000313" key="2">
    <source>
        <dbReference type="EMBL" id="RCH84755.1"/>
    </source>
</evidence>
<name>A0A367J4B5_RHIST</name>
<reference evidence="2 3" key="1">
    <citation type="journal article" date="2018" name="G3 (Bethesda)">
        <title>Phylogenetic and Phylogenomic Definition of Rhizopus Species.</title>
        <authorList>
            <person name="Gryganskyi A.P."/>
            <person name="Golan J."/>
            <person name="Dolatabadi S."/>
            <person name="Mondo S."/>
            <person name="Robb S."/>
            <person name="Idnurm A."/>
            <person name="Muszewska A."/>
            <person name="Steczkiewicz K."/>
            <person name="Masonjones S."/>
            <person name="Liao H.L."/>
            <person name="Gajdeczka M.T."/>
            <person name="Anike F."/>
            <person name="Vuek A."/>
            <person name="Anishchenko I.M."/>
            <person name="Voigt K."/>
            <person name="de Hoog G.S."/>
            <person name="Smith M.E."/>
            <person name="Heitman J."/>
            <person name="Vilgalys R."/>
            <person name="Stajich J.E."/>
        </authorList>
    </citation>
    <scope>NUCLEOTIDE SEQUENCE [LARGE SCALE GENOMIC DNA]</scope>
    <source>
        <strain evidence="2 3">LSU 92-RS-03</strain>
    </source>
</reference>
<gene>
    <name evidence="2" type="ORF">CU098_004246</name>
</gene>
<dbReference type="Proteomes" id="UP000253551">
    <property type="component" value="Unassembled WGS sequence"/>
</dbReference>
<evidence type="ECO:0000313" key="3">
    <source>
        <dbReference type="Proteomes" id="UP000253551"/>
    </source>
</evidence>
<feature type="region of interest" description="Disordered" evidence="1">
    <location>
        <begin position="97"/>
        <end position="118"/>
    </location>
</feature>
<accession>A0A367J4B5</accession>
<protein>
    <submittedName>
        <fullName evidence="2">Uncharacterized protein</fullName>
    </submittedName>
</protein>
<sequence>MDVEHVLTLINPTVDPAILSAKECVQRQIGMLNEKESMLSKVYTFTLDPVKMEQAAKALDQCNKSRQERCKELVELNALINGPSQIRAVVSEAASSSTSVSSASSQREDTSLNPDSLPRLQWRNADGTDVIVDPKREIFQSAAEAIRALGRQFFSSWN</sequence>
<dbReference type="AlphaFoldDB" id="A0A367J4B5"/>
<keyword evidence="3" id="KW-1185">Reference proteome</keyword>
<proteinExistence type="predicted"/>
<comment type="caution">
    <text evidence="2">The sequence shown here is derived from an EMBL/GenBank/DDBJ whole genome shotgun (WGS) entry which is preliminary data.</text>
</comment>
<dbReference type="EMBL" id="PJQM01004353">
    <property type="protein sequence ID" value="RCH84755.1"/>
    <property type="molecule type" value="Genomic_DNA"/>
</dbReference>